<keyword evidence="2" id="KW-0479">Metal-binding</keyword>
<keyword evidence="6" id="KW-1185">Reference proteome</keyword>
<gene>
    <name evidence="5" type="ORF">MSAN_02339900</name>
</gene>
<evidence type="ECO:0000256" key="1">
    <source>
        <dbReference type="ARBA" id="ARBA00005495"/>
    </source>
</evidence>
<proteinExistence type="inferred from homology"/>
<dbReference type="OrthoDB" id="2993351at2759"/>
<dbReference type="Gene3D" id="2.170.150.70">
    <property type="match status" value="2"/>
</dbReference>
<name>A0A8H7CGP3_9AGAR</name>
<feature type="domain" description="CENP-V/GFA" evidence="4">
    <location>
        <begin position="10"/>
        <end position="123"/>
    </location>
</feature>
<dbReference type="Pfam" id="PF04828">
    <property type="entry name" value="GFA"/>
    <property type="match status" value="2"/>
</dbReference>
<evidence type="ECO:0000259" key="4">
    <source>
        <dbReference type="PROSITE" id="PS51891"/>
    </source>
</evidence>
<sequence>MSDSAREVEHRGGCHCGAFQFTLTVPPIEGALRCNCSICSKNDYLWTFPRRSQFAVVQGDETMLTSYLFGKRGIAHKFCPTCGTSLMEVRTPECKDEKTPEIGINIRALQDFDLDSLKIELFEGGIDLEPAYQVPEPVPTGPAPEGTTAYHGSCHCGAVAYTALLTVEEISEATLCNCSICARDAVLWTYPESTSVFTRGFDTDAVEYTFKRKWVFHGFCKHCGVSIFELFRNTNTHNDTKTVVNVRTINTIDAGSGQWVGMDVGKIKMRVFDGKTRI</sequence>
<dbReference type="PANTHER" id="PTHR28620">
    <property type="entry name" value="CENTROMERE PROTEIN V"/>
    <property type="match status" value="1"/>
</dbReference>
<reference evidence="5" key="1">
    <citation type="submission" date="2020-05" db="EMBL/GenBank/DDBJ databases">
        <title>Mycena genomes resolve the evolution of fungal bioluminescence.</title>
        <authorList>
            <person name="Tsai I.J."/>
        </authorList>
    </citation>
    <scope>NUCLEOTIDE SEQUENCE</scope>
    <source>
        <strain evidence="5">160909Yilan</strain>
    </source>
</reference>
<dbReference type="Proteomes" id="UP000623467">
    <property type="component" value="Unassembled WGS sequence"/>
</dbReference>
<dbReference type="InterPro" id="IPR006913">
    <property type="entry name" value="CENP-V/GFA"/>
</dbReference>
<dbReference type="SUPFAM" id="SSF51316">
    <property type="entry name" value="Mss4-like"/>
    <property type="match status" value="2"/>
</dbReference>
<dbReference type="PANTHER" id="PTHR28620:SF1">
    <property type="entry name" value="CENP-V_GFA DOMAIN-CONTAINING PROTEIN"/>
    <property type="match status" value="1"/>
</dbReference>
<dbReference type="PROSITE" id="PS51891">
    <property type="entry name" value="CENP_V_GFA"/>
    <property type="match status" value="2"/>
</dbReference>
<dbReference type="GO" id="GO:0046872">
    <property type="term" value="F:metal ion binding"/>
    <property type="evidence" value="ECO:0007669"/>
    <property type="project" value="UniProtKB-KW"/>
</dbReference>
<feature type="domain" description="CENP-V/GFA" evidence="4">
    <location>
        <begin position="150"/>
        <end position="273"/>
    </location>
</feature>
<protein>
    <submittedName>
        <fullName evidence="5">GFA domain-containing protein</fullName>
    </submittedName>
</protein>
<comment type="similarity">
    <text evidence="1">Belongs to the Gfa family.</text>
</comment>
<dbReference type="InterPro" id="IPR011057">
    <property type="entry name" value="Mss4-like_sf"/>
</dbReference>
<organism evidence="5 6">
    <name type="scientific">Mycena sanguinolenta</name>
    <dbReference type="NCBI Taxonomy" id="230812"/>
    <lineage>
        <taxon>Eukaryota</taxon>
        <taxon>Fungi</taxon>
        <taxon>Dikarya</taxon>
        <taxon>Basidiomycota</taxon>
        <taxon>Agaricomycotina</taxon>
        <taxon>Agaricomycetes</taxon>
        <taxon>Agaricomycetidae</taxon>
        <taxon>Agaricales</taxon>
        <taxon>Marasmiineae</taxon>
        <taxon>Mycenaceae</taxon>
        <taxon>Mycena</taxon>
    </lineage>
</organism>
<dbReference type="InterPro" id="IPR052355">
    <property type="entry name" value="CENP-V-like"/>
</dbReference>
<dbReference type="AlphaFoldDB" id="A0A8H7CGP3"/>
<keyword evidence="3" id="KW-0862">Zinc</keyword>
<evidence type="ECO:0000313" key="5">
    <source>
        <dbReference type="EMBL" id="KAF7335292.1"/>
    </source>
</evidence>
<evidence type="ECO:0000313" key="6">
    <source>
        <dbReference type="Proteomes" id="UP000623467"/>
    </source>
</evidence>
<dbReference type="GO" id="GO:0016846">
    <property type="term" value="F:carbon-sulfur lyase activity"/>
    <property type="evidence" value="ECO:0007669"/>
    <property type="project" value="InterPro"/>
</dbReference>
<evidence type="ECO:0000256" key="3">
    <source>
        <dbReference type="ARBA" id="ARBA00022833"/>
    </source>
</evidence>
<comment type="caution">
    <text evidence="5">The sequence shown here is derived from an EMBL/GenBank/DDBJ whole genome shotgun (WGS) entry which is preliminary data.</text>
</comment>
<evidence type="ECO:0000256" key="2">
    <source>
        <dbReference type="ARBA" id="ARBA00022723"/>
    </source>
</evidence>
<dbReference type="EMBL" id="JACAZH010000041">
    <property type="protein sequence ID" value="KAF7335292.1"/>
    <property type="molecule type" value="Genomic_DNA"/>
</dbReference>
<accession>A0A8H7CGP3</accession>